<organism evidence="1">
    <name type="scientific">Corynebacterium glutamicum (strain R)</name>
    <dbReference type="NCBI Taxonomy" id="340322"/>
    <lineage>
        <taxon>Bacteria</taxon>
        <taxon>Bacillati</taxon>
        <taxon>Actinomycetota</taxon>
        <taxon>Actinomycetes</taxon>
        <taxon>Mycobacteriales</taxon>
        <taxon>Corynebacteriaceae</taxon>
        <taxon>Corynebacterium</taxon>
    </lineage>
</organism>
<dbReference type="AlphaFoldDB" id="A0AB72V9E3"/>
<reference evidence="1" key="1">
    <citation type="journal article" date="2007" name="Microbiology">
        <title>Comparative analysis of the Corynebacterium glutamicum group and complete genome sequence of strain R.</title>
        <authorList>
            <person name="Yukawa H."/>
            <person name="Omumasaba C.A."/>
            <person name="Nonaka H."/>
            <person name="Kos P."/>
            <person name="Okai N."/>
            <person name="Suzuki N."/>
            <person name="Suda M."/>
            <person name="Tsuge Y."/>
            <person name="Watanabe J."/>
            <person name="Ikeda Y."/>
            <person name="Vertes A.A."/>
            <person name="Inui M."/>
        </authorList>
    </citation>
    <scope>NUCLEOTIDE SEQUENCE</scope>
    <source>
        <strain evidence="1">R</strain>
    </source>
</reference>
<dbReference type="EMBL" id="AP009044">
    <property type="protein sequence ID" value="BAF53928.1"/>
    <property type="molecule type" value="Genomic_DNA"/>
</dbReference>
<evidence type="ECO:0000313" key="1">
    <source>
        <dbReference type="EMBL" id="BAF53928.1"/>
    </source>
</evidence>
<proteinExistence type="predicted"/>
<protein>
    <submittedName>
        <fullName evidence="1">Uncharacterized protein</fullName>
    </submittedName>
</protein>
<dbReference type="Proteomes" id="UP000006698">
    <property type="component" value="Chromosome"/>
</dbReference>
<accession>A0AB72V9E3</accession>
<dbReference type="KEGG" id="cgt:cgR_5013"/>
<sequence>MVRVHGGQWKIMAGERTENLQISLLFYVDFGEKGGTLPYGTINYCSDRQNLTGLKILFDISV</sequence>
<name>A0AB72V9E3_CORGB</name>
<gene>
    <name evidence="1" type="ordered locus">cgR_5013</name>
</gene>